<dbReference type="AlphaFoldDB" id="A0A930YKC3"/>
<gene>
    <name evidence="3" type="ORF">ISU10_20180</name>
</gene>
<dbReference type="GO" id="GO:0020037">
    <property type="term" value="F:heme binding"/>
    <property type="evidence" value="ECO:0007669"/>
    <property type="project" value="TreeGrafter"/>
</dbReference>
<dbReference type="Proteomes" id="UP000660668">
    <property type="component" value="Unassembled WGS sequence"/>
</dbReference>
<dbReference type="InterPro" id="IPR036374">
    <property type="entry name" value="OxRdtase_Mopterin-bd_sf"/>
</dbReference>
<dbReference type="InterPro" id="IPR014756">
    <property type="entry name" value="Ig_E-set"/>
</dbReference>
<dbReference type="GO" id="GO:0043546">
    <property type="term" value="F:molybdopterin cofactor binding"/>
    <property type="evidence" value="ECO:0007669"/>
    <property type="project" value="TreeGrafter"/>
</dbReference>
<evidence type="ECO:0000259" key="2">
    <source>
        <dbReference type="Pfam" id="PF00174"/>
    </source>
</evidence>
<evidence type="ECO:0000256" key="1">
    <source>
        <dbReference type="SAM" id="Phobius"/>
    </source>
</evidence>
<keyword evidence="4" id="KW-1185">Reference proteome</keyword>
<dbReference type="GO" id="GO:0006790">
    <property type="term" value="P:sulfur compound metabolic process"/>
    <property type="evidence" value="ECO:0007669"/>
    <property type="project" value="TreeGrafter"/>
</dbReference>
<keyword evidence="1" id="KW-0812">Transmembrane</keyword>
<dbReference type="Pfam" id="PF00174">
    <property type="entry name" value="Oxidored_molyb"/>
    <property type="match status" value="1"/>
</dbReference>
<protein>
    <submittedName>
        <fullName evidence="3">Molybdopterin-dependent oxidoreductase</fullName>
    </submittedName>
</protein>
<feature type="domain" description="Oxidoreductase molybdopterin-binding" evidence="2">
    <location>
        <begin position="231"/>
        <end position="380"/>
    </location>
</feature>
<dbReference type="PANTHER" id="PTHR19372">
    <property type="entry name" value="SULFITE REDUCTASE"/>
    <property type="match status" value="1"/>
</dbReference>
<sequence>MRKRLGDALLGMLATVLGVAAGHLVAALTDPASSPVLAVGSTVIDLTPTPLKEWAVAHFGTNDKPILVGSVLAGVLVLAGLAGVLARRRLVVGAGLFVLLVTLAGAAALSRPTAGFDAVLPAVAAGVVGVAALWWLTRSRGLDEPDHQGAQPAASRRTILVSAGLMAAAAVAMGVAGRQIARARGVIKDLVLPQAADPAPPFPEGIEGKVAGVSPFRTPTKDFYRVDTRLTLPVIDVDSWTLTIDGDVQDEVSLSFDDLLAMPLIERDITLTCVSNDIGGPYVSATRFTGVRLTDLLERAGVGSKADQILSTDVDGMTISTPLDLATDGRDAMIAIAMDGEALPREHGYPARMVVPGLYGYVSACKWITRMTLTTYAEKTAYWTDRGWATDAPIKLMSRIDTPKPLSTIQTGKTFIGGVAWHQHQGLTGVQVRIDGEEWRDATLGADAGSDYWRQWYVEWDAKPGQHMLAVRAVAKDGETQTAARATPFPDGATGVQSIVVTVA</sequence>
<feature type="transmembrane region" description="Helical" evidence="1">
    <location>
        <begin position="158"/>
        <end position="177"/>
    </location>
</feature>
<evidence type="ECO:0000313" key="3">
    <source>
        <dbReference type="EMBL" id="MBF4770098.1"/>
    </source>
</evidence>
<dbReference type="PANTHER" id="PTHR19372:SF7">
    <property type="entry name" value="SULFITE OXIDASE, MITOCHONDRIAL"/>
    <property type="match status" value="1"/>
</dbReference>
<name>A0A930YKC3_9ACTN</name>
<proteinExistence type="predicted"/>
<organism evidence="3 4">
    <name type="scientific">Nocardioides agariphilus</name>
    <dbReference type="NCBI Taxonomy" id="433664"/>
    <lineage>
        <taxon>Bacteria</taxon>
        <taxon>Bacillati</taxon>
        <taxon>Actinomycetota</taxon>
        <taxon>Actinomycetes</taxon>
        <taxon>Propionibacteriales</taxon>
        <taxon>Nocardioidaceae</taxon>
        <taxon>Nocardioides</taxon>
    </lineage>
</organism>
<keyword evidence="1" id="KW-0472">Membrane</keyword>
<feature type="transmembrane region" description="Helical" evidence="1">
    <location>
        <begin position="90"/>
        <end position="109"/>
    </location>
</feature>
<dbReference type="RefSeq" id="WP_194698245.1">
    <property type="nucleotide sequence ID" value="NZ_JADKPO010000039.1"/>
</dbReference>
<comment type="caution">
    <text evidence="3">The sequence shown here is derived from an EMBL/GenBank/DDBJ whole genome shotgun (WGS) entry which is preliminary data.</text>
</comment>
<dbReference type="SUPFAM" id="SSF56524">
    <property type="entry name" value="Oxidoreductase molybdopterin-binding domain"/>
    <property type="match status" value="1"/>
</dbReference>
<dbReference type="GO" id="GO:0008482">
    <property type="term" value="F:sulfite oxidase activity"/>
    <property type="evidence" value="ECO:0007669"/>
    <property type="project" value="TreeGrafter"/>
</dbReference>
<dbReference type="Gene3D" id="3.90.420.10">
    <property type="entry name" value="Oxidoreductase, molybdopterin-binding domain"/>
    <property type="match status" value="1"/>
</dbReference>
<dbReference type="Gene3D" id="2.60.40.650">
    <property type="match status" value="1"/>
</dbReference>
<dbReference type="InterPro" id="IPR000572">
    <property type="entry name" value="OxRdtase_Mopterin-bd_dom"/>
</dbReference>
<evidence type="ECO:0000313" key="4">
    <source>
        <dbReference type="Proteomes" id="UP000660668"/>
    </source>
</evidence>
<keyword evidence="1" id="KW-1133">Transmembrane helix</keyword>
<dbReference type="EMBL" id="JADKPO010000039">
    <property type="protein sequence ID" value="MBF4770098.1"/>
    <property type="molecule type" value="Genomic_DNA"/>
</dbReference>
<feature type="transmembrane region" description="Helical" evidence="1">
    <location>
        <begin position="66"/>
        <end position="85"/>
    </location>
</feature>
<reference evidence="3" key="1">
    <citation type="submission" date="2020-11" db="EMBL/GenBank/DDBJ databases">
        <title>Nocardioides cynanchi sp. nov., isolated from soil of rhizosphere of Cynanchum wilfordii.</title>
        <authorList>
            <person name="Lee J.-S."/>
            <person name="Suh M.K."/>
            <person name="Kim J.-S."/>
        </authorList>
    </citation>
    <scope>NUCLEOTIDE SEQUENCE</scope>
    <source>
        <strain evidence="3">KCTC 19276</strain>
    </source>
</reference>
<dbReference type="SUPFAM" id="SSF81296">
    <property type="entry name" value="E set domains"/>
    <property type="match status" value="1"/>
</dbReference>
<accession>A0A930YKC3</accession>
<feature type="transmembrane region" description="Helical" evidence="1">
    <location>
        <begin position="115"/>
        <end position="137"/>
    </location>
</feature>